<comment type="caution">
    <text evidence="2">The sequence shown here is derived from an EMBL/GenBank/DDBJ whole genome shotgun (WGS) entry which is preliminary data.</text>
</comment>
<accession>A0A9Q2HF50</accession>
<feature type="transmembrane region" description="Helical" evidence="1">
    <location>
        <begin position="6"/>
        <end position="27"/>
    </location>
</feature>
<sequence>MGINLDVISILSIILAIIAITIAVLAIRNRGKDQVLLTQPYLEIDNVSSSDKNNKRVLQFRVVNINANPFQFEDFTIEGYDFTTDYEYGKPAVDSRGVIEHDVLLLNVYIEESTAFNGRILIRYRDFNNVVHKAQSVKLYIEGGEIAHDVTGTKFILTKRAVMFQ</sequence>
<evidence type="ECO:0000313" key="2">
    <source>
        <dbReference type="EMBL" id="MBB5175182.1"/>
    </source>
</evidence>
<dbReference type="EMBL" id="JACHHF010000001">
    <property type="protein sequence ID" value="MBB5175182.1"/>
    <property type="molecule type" value="Genomic_DNA"/>
</dbReference>
<keyword evidence="1" id="KW-0812">Transmembrane</keyword>
<evidence type="ECO:0000313" key="3">
    <source>
        <dbReference type="Proteomes" id="UP000579136"/>
    </source>
</evidence>
<dbReference type="AlphaFoldDB" id="A0A9Q2HF50"/>
<reference evidence="2 3" key="1">
    <citation type="submission" date="2020-08" db="EMBL/GenBank/DDBJ databases">
        <title>Genomic Encyclopedia of Type Strains, Phase IV (KMG-IV): sequencing the most valuable type-strain genomes for metagenomic binning, comparative biology and taxonomic classification.</title>
        <authorList>
            <person name="Goeker M."/>
        </authorList>
    </citation>
    <scope>NUCLEOTIDE SEQUENCE [LARGE SCALE GENOMIC DNA]</scope>
    <source>
        <strain evidence="2 3">DSM 19163</strain>
    </source>
</reference>
<organism evidence="2 3">
    <name type="scientific">Nosocomiicoccus ampullae</name>
    <dbReference type="NCBI Taxonomy" id="489910"/>
    <lineage>
        <taxon>Bacteria</taxon>
        <taxon>Bacillati</taxon>
        <taxon>Bacillota</taxon>
        <taxon>Bacilli</taxon>
        <taxon>Bacillales</taxon>
        <taxon>Staphylococcaceae</taxon>
        <taxon>Nosocomiicoccus</taxon>
    </lineage>
</organism>
<evidence type="ECO:0000256" key="1">
    <source>
        <dbReference type="SAM" id="Phobius"/>
    </source>
</evidence>
<dbReference type="RefSeq" id="WP_183672619.1">
    <property type="nucleotide sequence ID" value="NZ_CBCRYX010000011.1"/>
</dbReference>
<keyword evidence="1" id="KW-1133">Transmembrane helix</keyword>
<proteinExistence type="predicted"/>
<gene>
    <name evidence="2" type="ORF">HNQ45_000040</name>
</gene>
<keyword evidence="3" id="KW-1185">Reference proteome</keyword>
<name>A0A9Q2HF50_9STAP</name>
<protein>
    <submittedName>
        <fullName evidence="2">Uncharacterized protein</fullName>
    </submittedName>
</protein>
<dbReference type="Proteomes" id="UP000579136">
    <property type="component" value="Unassembled WGS sequence"/>
</dbReference>
<keyword evidence="1" id="KW-0472">Membrane</keyword>